<keyword evidence="2" id="KW-1185">Reference proteome</keyword>
<reference evidence="1 2" key="1">
    <citation type="journal article" date="2019" name="Sci. Rep.">
        <title>Orb-weaving spider Araneus ventricosus genome elucidates the spidroin gene catalogue.</title>
        <authorList>
            <person name="Kono N."/>
            <person name="Nakamura H."/>
            <person name="Ohtoshi R."/>
            <person name="Moran D.A.P."/>
            <person name="Shinohara A."/>
            <person name="Yoshida Y."/>
            <person name="Fujiwara M."/>
            <person name="Mori M."/>
            <person name="Tomita M."/>
            <person name="Arakawa K."/>
        </authorList>
    </citation>
    <scope>NUCLEOTIDE SEQUENCE [LARGE SCALE GENOMIC DNA]</scope>
</reference>
<evidence type="ECO:0000313" key="1">
    <source>
        <dbReference type="EMBL" id="GBM79709.1"/>
    </source>
</evidence>
<dbReference type="Proteomes" id="UP000499080">
    <property type="component" value="Unassembled WGS sequence"/>
</dbReference>
<dbReference type="AlphaFoldDB" id="A0A4Y2IR61"/>
<dbReference type="PANTHER" id="PTHR36527:SF8">
    <property type="entry name" value="TUBULIN BETA-4B CHAIN"/>
    <property type="match status" value="1"/>
</dbReference>
<gene>
    <name evidence="1" type="primary">Tubb2a</name>
    <name evidence="1" type="ORF">AVEN_27361_1</name>
</gene>
<accession>A0A4Y2IR61</accession>
<dbReference type="OrthoDB" id="1662883at2759"/>
<dbReference type="EMBL" id="BGPR01002837">
    <property type="protein sequence ID" value="GBM79709.1"/>
    <property type="molecule type" value="Genomic_DNA"/>
</dbReference>
<dbReference type="InterPro" id="IPR036525">
    <property type="entry name" value="Tubulin/FtsZ_GTPase_sf"/>
</dbReference>
<sequence>MVAAEILHQQKQTSPCHTLEMSNRRYVSPPGEGKCAYAPNPTIPFVRLSCHRLWKTIRIAVSLRIRSFVFNNIVEMREIVHVQAGQCGNQIGAKFWEVISDEHGIDPTGSYHGDSDLQLERINALLQ</sequence>
<dbReference type="PANTHER" id="PTHR36527">
    <property type="entry name" value="OS01G0282866 PROTEIN"/>
    <property type="match status" value="1"/>
</dbReference>
<dbReference type="SUPFAM" id="SSF52490">
    <property type="entry name" value="Tubulin nucleotide-binding domain-like"/>
    <property type="match status" value="1"/>
</dbReference>
<organism evidence="1 2">
    <name type="scientific">Araneus ventricosus</name>
    <name type="common">Orbweaver spider</name>
    <name type="synonym">Epeira ventricosa</name>
    <dbReference type="NCBI Taxonomy" id="182803"/>
    <lineage>
        <taxon>Eukaryota</taxon>
        <taxon>Metazoa</taxon>
        <taxon>Ecdysozoa</taxon>
        <taxon>Arthropoda</taxon>
        <taxon>Chelicerata</taxon>
        <taxon>Arachnida</taxon>
        <taxon>Araneae</taxon>
        <taxon>Araneomorphae</taxon>
        <taxon>Entelegynae</taxon>
        <taxon>Araneoidea</taxon>
        <taxon>Araneidae</taxon>
        <taxon>Araneus</taxon>
    </lineage>
</organism>
<evidence type="ECO:0000313" key="2">
    <source>
        <dbReference type="Proteomes" id="UP000499080"/>
    </source>
</evidence>
<dbReference type="Gene3D" id="3.40.50.1440">
    <property type="entry name" value="Tubulin/FtsZ, GTPase domain"/>
    <property type="match status" value="1"/>
</dbReference>
<proteinExistence type="predicted"/>
<protein>
    <submittedName>
        <fullName evidence="1">Tubulin beta-2A chain</fullName>
    </submittedName>
</protein>
<name>A0A4Y2IR61_ARAVE</name>
<comment type="caution">
    <text evidence="1">The sequence shown here is derived from an EMBL/GenBank/DDBJ whole genome shotgun (WGS) entry which is preliminary data.</text>
</comment>